<dbReference type="Proteomes" id="UP001175000">
    <property type="component" value="Unassembled WGS sequence"/>
</dbReference>
<accession>A0AA39XI82</accession>
<dbReference type="AlphaFoldDB" id="A0AA39XI82"/>
<comment type="caution">
    <text evidence="1">The sequence shown here is derived from an EMBL/GenBank/DDBJ whole genome shotgun (WGS) entry which is preliminary data.</text>
</comment>
<protein>
    <submittedName>
        <fullName evidence="1">Uncharacterized protein</fullName>
    </submittedName>
</protein>
<organism evidence="1 2">
    <name type="scientific">Immersiella caudata</name>
    <dbReference type="NCBI Taxonomy" id="314043"/>
    <lineage>
        <taxon>Eukaryota</taxon>
        <taxon>Fungi</taxon>
        <taxon>Dikarya</taxon>
        <taxon>Ascomycota</taxon>
        <taxon>Pezizomycotina</taxon>
        <taxon>Sordariomycetes</taxon>
        <taxon>Sordariomycetidae</taxon>
        <taxon>Sordariales</taxon>
        <taxon>Lasiosphaeriaceae</taxon>
        <taxon>Immersiella</taxon>
    </lineage>
</organism>
<gene>
    <name evidence="1" type="ORF">B0T14DRAFT_561663</name>
</gene>
<keyword evidence="2" id="KW-1185">Reference proteome</keyword>
<evidence type="ECO:0000313" key="1">
    <source>
        <dbReference type="EMBL" id="KAK0634150.1"/>
    </source>
</evidence>
<name>A0AA39XI82_9PEZI</name>
<reference evidence="1" key="1">
    <citation type="submission" date="2023-06" db="EMBL/GenBank/DDBJ databases">
        <title>Genome-scale phylogeny and comparative genomics of the fungal order Sordariales.</title>
        <authorList>
            <consortium name="Lawrence Berkeley National Laboratory"/>
            <person name="Hensen N."/>
            <person name="Bonometti L."/>
            <person name="Westerberg I."/>
            <person name="Brannstrom I.O."/>
            <person name="Guillou S."/>
            <person name="Cros-Aarteil S."/>
            <person name="Calhoun S."/>
            <person name="Haridas S."/>
            <person name="Kuo A."/>
            <person name="Mondo S."/>
            <person name="Pangilinan J."/>
            <person name="Riley R."/>
            <person name="Labutti K."/>
            <person name="Andreopoulos B."/>
            <person name="Lipzen A."/>
            <person name="Chen C."/>
            <person name="Yanf M."/>
            <person name="Daum C."/>
            <person name="Ng V."/>
            <person name="Clum A."/>
            <person name="Steindorff A."/>
            <person name="Ohm R."/>
            <person name="Martin F."/>
            <person name="Silar P."/>
            <person name="Natvig D."/>
            <person name="Lalanne C."/>
            <person name="Gautier V."/>
            <person name="Ament-Velasquez S.L."/>
            <person name="Kruys A."/>
            <person name="Hutchinson M.I."/>
            <person name="Powell A.J."/>
            <person name="Barry K."/>
            <person name="Miller A.N."/>
            <person name="Grigoriev I.V."/>
            <person name="Debuchy R."/>
            <person name="Gladieux P."/>
            <person name="Thoren M.H."/>
            <person name="Johannesson H."/>
        </authorList>
    </citation>
    <scope>NUCLEOTIDE SEQUENCE</scope>
    <source>
        <strain evidence="1">CBS 606.72</strain>
    </source>
</reference>
<dbReference type="EMBL" id="JAULSU010000001">
    <property type="protein sequence ID" value="KAK0634150.1"/>
    <property type="molecule type" value="Genomic_DNA"/>
</dbReference>
<proteinExistence type="predicted"/>
<evidence type="ECO:0000313" key="2">
    <source>
        <dbReference type="Proteomes" id="UP001175000"/>
    </source>
</evidence>
<sequence>MTTPGDWNDFGVFTDEARISRTIFGSGAADHKLSDDIALFKTAIRELRTKIDATAPDNPCCGIPARLVAPVNQLLGTFFSDDNAYLDISCTNAATPNDRTPVPVDFPWGPASLNLTVPIIDGPAALGYILSAAEPPEGATFESYVVPLQAIYSRCLYLAYVTVVMSSPSPKEIADIPAVPWMSCSMYLNAGANDKLYFLLGSTYAMRYTGASAELDVSCTAKNRLMTRSRRQILNSALTLTYTPNLPTVPIPPLLEDDLIQAVWKMLLNQQLKKNNVTFDRIPTGWNVNAADAWVTVPPNAVTTGFTAGLATITGLWVAEHNPSVPPLILPYPREQLLAKACKQSQPLRNALREVVRARWTLPYFPTGDRIRNAFLAVFGIMYYPNMYYTLPSNPLMVNPQKEMKFTKVPASADTIRTAREATAATLWGACGGAVLDMLDRIYFWAETDPDNGLMHGGLGSKRFGRCAETYPVAGLAGGYITDRILQPNPTTVPPTVATPVRGISMSVREFNNDPTMAPTLAASFTKAALKTMHENTEGAGMYRQPCVNCQSLLPVFDVPVGAANYDLDATNWGIVWKH</sequence>